<name>A0A2S5TFC3_9GAMM</name>
<evidence type="ECO:0000313" key="4">
    <source>
        <dbReference type="Proteomes" id="UP000238220"/>
    </source>
</evidence>
<feature type="transmembrane region" description="Helical" evidence="1">
    <location>
        <begin position="272"/>
        <end position="294"/>
    </location>
</feature>
<feature type="transmembrane region" description="Helical" evidence="1">
    <location>
        <begin position="230"/>
        <end position="252"/>
    </location>
</feature>
<accession>A0A2S5TFC3</accession>
<feature type="transmembrane region" description="Helical" evidence="1">
    <location>
        <begin position="162"/>
        <end position="182"/>
    </location>
</feature>
<proteinExistence type="predicted"/>
<feature type="domain" description="Guanylate cyclase" evidence="2">
    <location>
        <begin position="385"/>
        <end position="512"/>
    </location>
</feature>
<evidence type="ECO:0000256" key="1">
    <source>
        <dbReference type="SAM" id="Phobius"/>
    </source>
</evidence>
<dbReference type="Pfam" id="PF00211">
    <property type="entry name" value="Guanylate_cyc"/>
    <property type="match status" value="1"/>
</dbReference>
<dbReference type="GO" id="GO:0035556">
    <property type="term" value="P:intracellular signal transduction"/>
    <property type="evidence" value="ECO:0007669"/>
    <property type="project" value="InterPro"/>
</dbReference>
<dbReference type="CDD" id="cd07302">
    <property type="entry name" value="CHD"/>
    <property type="match status" value="1"/>
</dbReference>
<dbReference type="SUPFAM" id="SSF55073">
    <property type="entry name" value="Nucleotide cyclase"/>
    <property type="match status" value="1"/>
</dbReference>
<evidence type="ECO:0000259" key="2">
    <source>
        <dbReference type="PROSITE" id="PS50125"/>
    </source>
</evidence>
<feature type="transmembrane region" description="Helical" evidence="1">
    <location>
        <begin position="306"/>
        <end position="323"/>
    </location>
</feature>
<keyword evidence="1" id="KW-1133">Transmembrane helix</keyword>
<evidence type="ECO:0000313" key="3">
    <source>
        <dbReference type="EMBL" id="PPE73691.1"/>
    </source>
</evidence>
<comment type="caution">
    <text evidence="3">The sequence shown here is derived from an EMBL/GenBank/DDBJ whole genome shotgun (WGS) entry which is preliminary data.</text>
</comment>
<keyword evidence="4" id="KW-1185">Reference proteome</keyword>
<dbReference type="EMBL" id="PSNW01000006">
    <property type="protein sequence ID" value="PPE73691.1"/>
    <property type="molecule type" value="Genomic_DNA"/>
</dbReference>
<dbReference type="PROSITE" id="PS50125">
    <property type="entry name" value="GUANYLATE_CYCLASE_2"/>
    <property type="match status" value="1"/>
</dbReference>
<dbReference type="Proteomes" id="UP000238220">
    <property type="component" value="Unassembled WGS sequence"/>
</dbReference>
<dbReference type="InterPro" id="IPR029787">
    <property type="entry name" value="Nucleotide_cyclase"/>
</dbReference>
<sequence length="561" mass="59934">MHFSWRSLRWARRSFLHFAGSAAHSALRASCRCLISSHFCGSASHFSCSFCCQDCAAAVPGTGGWSGVAARAGRLREARPSASAAVRVFRFIGFSPWGRHPVQRPPAAGVDSAADPGSQCCTPAECTSLRTMSSVHTAYLVVGIIAAGMGVIVLMSDPRSGASRALAMAMLLLGLRLGLSLFEHAGDTAWQLQAAAMARLLEAANILVGIEWARRIAVLSAARLQRTIQVLFRVSQLLGLIYGAMTLGYIAIAPEAALQDAPGLMRLSGLEWAVFTPVLGSSILLAGIAIVLLLLVSADPAECGRLRALVISAPFLLGGLVLAERYVPVSIAVGLLVFLGGSVRYYIVQAQRGEFMRQFLSPQVARVVNLQGMSQVMRRERRQISVVVCDLRGFTRFAAERVSDEVMDLLQRFYQLAGEVASRHGGTVKDHAGDGLLVLVGAPLPVADHAQAAVRLALELMREAQPLLRREGELGLGIGVATGHLTVGAIQGAGRLEYVAVGNAVNLAARLCQRAEAGEVLCDRRTHEALRELPEFPAQAREPEQFKGFDDPTPVYALTAA</sequence>
<feature type="transmembrane region" description="Helical" evidence="1">
    <location>
        <begin position="329"/>
        <end position="347"/>
    </location>
</feature>
<feature type="transmembrane region" description="Helical" evidence="1">
    <location>
        <begin position="136"/>
        <end position="155"/>
    </location>
</feature>
<dbReference type="PANTHER" id="PTHR43081">
    <property type="entry name" value="ADENYLATE CYCLASE, TERMINAL-DIFFERENTIATION SPECIFIC-RELATED"/>
    <property type="match status" value="1"/>
</dbReference>
<gene>
    <name evidence="3" type="ORF">C3942_12925</name>
</gene>
<protein>
    <submittedName>
        <fullName evidence="3">Adenylate/guanylate cyclase domain-containing protein</fullName>
    </submittedName>
</protein>
<dbReference type="GO" id="GO:0004016">
    <property type="term" value="F:adenylate cyclase activity"/>
    <property type="evidence" value="ECO:0007669"/>
    <property type="project" value="UniProtKB-ARBA"/>
</dbReference>
<dbReference type="GO" id="GO:0009190">
    <property type="term" value="P:cyclic nucleotide biosynthetic process"/>
    <property type="evidence" value="ECO:0007669"/>
    <property type="project" value="InterPro"/>
</dbReference>
<keyword evidence="1" id="KW-0812">Transmembrane</keyword>
<dbReference type="SMART" id="SM00044">
    <property type="entry name" value="CYCc"/>
    <property type="match status" value="1"/>
</dbReference>
<dbReference type="OrthoDB" id="9789782at2"/>
<dbReference type="PANTHER" id="PTHR43081:SF1">
    <property type="entry name" value="ADENYLATE CYCLASE, TERMINAL-DIFFERENTIATION SPECIFIC"/>
    <property type="match status" value="1"/>
</dbReference>
<keyword evidence="1" id="KW-0472">Membrane</keyword>
<organism evidence="3 4">
    <name type="scientific">Solimonas fluminis</name>
    <dbReference type="NCBI Taxonomy" id="2086571"/>
    <lineage>
        <taxon>Bacteria</taxon>
        <taxon>Pseudomonadati</taxon>
        <taxon>Pseudomonadota</taxon>
        <taxon>Gammaproteobacteria</taxon>
        <taxon>Nevskiales</taxon>
        <taxon>Nevskiaceae</taxon>
        <taxon>Solimonas</taxon>
    </lineage>
</organism>
<reference evidence="3 4" key="1">
    <citation type="submission" date="2018-02" db="EMBL/GenBank/DDBJ databases">
        <title>Genome sequencing of Solimonas sp. HR-BB.</title>
        <authorList>
            <person name="Lee Y."/>
            <person name="Jeon C.O."/>
        </authorList>
    </citation>
    <scope>NUCLEOTIDE SEQUENCE [LARGE SCALE GENOMIC DNA]</scope>
    <source>
        <strain evidence="3 4">HR-BB</strain>
    </source>
</reference>
<dbReference type="Gene3D" id="3.30.70.1230">
    <property type="entry name" value="Nucleotide cyclase"/>
    <property type="match status" value="1"/>
</dbReference>
<dbReference type="InterPro" id="IPR050697">
    <property type="entry name" value="Adenylyl/Guanylyl_Cyclase_3/4"/>
</dbReference>
<dbReference type="InterPro" id="IPR001054">
    <property type="entry name" value="A/G_cyclase"/>
</dbReference>
<dbReference type="AlphaFoldDB" id="A0A2S5TFC3"/>